<keyword evidence="4" id="KW-0963">Cytoplasm</keyword>
<dbReference type="SMART" id="SM00529">
    <property type="entry name" value="HTH_DTXR"/>
    <property type="match status" value="1"/>
</dbReference>
<name>A0A919S0L8_9CLOT</name>
<dbReference type="InterPro" id="IPR001367">
    <property type="entry name" value="Fe_dep_repressor"/>
</dbReference>
<dbReference type="EMBL" id="BOPZ01000013">
    <property type="protein sequence ID" value="GIM29098.1"/>
    <property type="molecule type" value="Genomic_DNA"/>
</dbReference>
<dbReference type="AlphaFoldDB" id="A0A919S0L8"/>
<evidence type="ECO:0000256" key="10">
    <source>
        <dbReference type="ARBA" id="ARBA00023211"/>
    </source>
</evidence>
<evidence type="ECO:0000256" key="7">
    <source>
        <dbReference type="ARBA" id="ARBA00023125"/>
    </source>
</evidence>
<dbReference type="InterPro" id="IPR036388">
    <property type="entry name" value="WH-like_DNA-bd_sf"/>
</dbReference>
<evidence type="ECO:0000256" key="5">
    <source>
        <dbReference type="ARBA" id="ARBA00022491"/>
    </source>
</evidence>
<comment type="caution">
    <text evidence="13">The sequence shown here is derived from an EMBL/GenBank/DDBJ whole genome shotgun (WGS) entry which is preliminary data.</text>
</comment>
<gene>
    <name evidence="13" type="ORF">CPJCM30710_17640</name>
</gene>
<dbReference type="GO" id="GO:0046983">
    <property type="term" value="F:protein dimerization activity"/>
    <property type="evidence" value="ECO:0007669"/>
    <property type="project" value="InterPro"/>
</dbReference>
<evidence type="ECO:0000256" key="2">
    <source>
        <dbReference type="ARBA" id="ARBA00007871"/>
    </source>
</evidence>
<evidence type="ECO:0000313" key="14">
    <source>
        <dbReference type="Proteomes" id="UP000679179"/>
    </source>
</evidence>
<dbReference type="InterPro" id="IPR036421">
    <property type="entry name" value="Fe_dep_repressor_sf"/>
</dbReference>
<dbReference type="GO" id="GO:0003700">
    <property type="term" value="F:DNA-binding transcription factor activity"/>
    <property type="evidence" value="ECO:0007669"/>
    <property type="project" value="InterPro"/>
</dbReference>
<proteinExistence type="inferred from homology"/>
<dbReference type="PROSITE" id="PS50944">
    <property type="entry name" value="HTH_DTXR"/>
    <property type="match status" value="1"/>
</dbReference>
<dbReference type="PANTHER" id="PTHR33238:SF11">
    <property type="entry name" value="TRANSCRIPTIONAL REGULATOR MNTR"/>
    <property type="match status" value="1"/>
</dbReference>
<dbReference type="InterPro" id="IPR022687">
    <property type="entry name" value="HTH_DTXR"/>
</dbReference>
<evidence type="ECO:0000256" key="4">
    <source>
        <dbReference type="ARBA" id="ARBA00022490"/>
    </source>
</evidence>
<dbReference type="Pfam" id="PF01325">
    <property type="entry name" value="Fe_dep_repress"/>
    <property type="match status" value="1"/>
</dbReference>
<keyword evidence="6" id="KW-0805">Transcription regulation</keyword>
<dbReference type="InterPro" id="IPR022689">
    <property type="entry name" value="Iron_dep_repressor"/>
</dbReference>
<dbReference type="Proteomes" id="UP000679179">
    <property type="component" value="Unassembled WGS sequence"/>
</dbReference>
<evidence type="ECO:0000256" key="3">
    <source>
        <dbReference type="ARBA" id="ARBA00011738"/>
    </source>
</evidence>
<comment type="similarity">
    <text evidence="2">Belongs to the DtxR/MntR family.</text>
</comment>
<dbReference type="Pfam" id="PF02742">
    <property type="entry name" value="Fe_dep_repr_C"/>
    <property type="match status" value="1"/>
</dbReference>
<comment type="subunit">
    <text evidence="3">Homodimer.</text>
</comment>
<evidence type="ECO:0000256" key="6">
    <source>
        <dbReference type="ARBA" id="ARBA00023015"/>
    </source>
</evidence>
<dbReference type="SUPFAM" id="SSF46785">
    <property type="entry name" value="Winged helix' DNA-binding domain"/>
    <property type="match status" value="1"/>
</dbReference>
<comment type="subcellular location">
    <subcellularLocation>
        <location evidence="1">Cytoplasm</location>
    </subcellularLocation>
</comment>
<evidence type="ECO:0000256" key="11">
    <source>
        <dbReference type="ARBA" id="ARBA00032593"/>
    </source>
</evidence>
<evidence type="ECO:0000259" key="12">
    <source>
        <dbReference type="PROSITE" id="PS50944"/>
    </source>
</evidence>
<dbReference type="InterPro" id="IPR050536">
    <property type="entry name" value="DtxR_MntR_Metal-Reg"/>
</dbReference>
<keyword evidence="9" id="KW-0804">Transcription</keyword>
<accession>A0A919S0L8</accession>
<dbReference type="Gene3D" id="1.10.60.10">
    <property type="entry name" value="Iron dependent repressor, metal binding and dimerisation domain"/>
    <property type="match status" value="1"/>
</dbReference>
<organism evidence="13 14">
    <name type="scientific">Clostridium polyendosporum</name>
    <dbReference type="NCBI Taxonomy" id="69208"/>
    <lineage>
        <taxon>Bacteria</taxon>
        <taxon>Bacillati</taxon>
        <taxon>Bacillota</taxon>
        <taxon>Clostridia</taxon>
        <taxon>Eubacteriales</taxon>
        <taxon>Clostridiaceae</taxon>
        <taxon>Clostridium</taxon>
    </lineage>
</organism>
<keyword evidence="5" id="KW-0678">Repressor</keyword>
<evidence type="ECO:0000256" key="9">
    <source>
        <dbReference type="ARBA" id="ARBA00023163"/>
    </source>
</evidence>
<dbReference type="GO" id="GO:0005737">
    <property type="term" value="C:cytoplasm"/>
    <property type="evidence" value="ECO:0007669"/>
    <property type="project" value="UniProtKB-SubCell"/>
</dbReference>
<keyword evidence="10" id="KW-0464">Manganese</keyword>
<feature type="domain" description="HTH dtxR-type" evidence="12">
    <location>
        <begin position="21"/>
        <end position="82"/>
    </location>
</feature>
<evidence type="ECO:0000313" key="13">
    <source>
        <dbReference type="EMBL" id="GIM29098.1"/>
    </source>
</evidence>
<reference evidence="13" key="1">
    <citation type="submission" date="2021-03" db="EMBL/GenBank/DDBJ databases">
        <title>Taxonomic study of Clostridium polyendosporum from meadow-gley soil under rice.</title>
        <authorList>
            <person name="Kobayashi H."/>
            <person name="Tanizawa Y."/>
            <person name="Yagura M."/>
        </authorList>
    </citation>
    <scope>NUCLEOTIDE SEQUENCE</scope>
    <source>
        <strain evidence="13">JCM 30710</strain>
    </source>
</reference>
<dbReference type="RefSeq" id="WP_212903810.1">
    <property type="nucleotide sequence ID" value="NZ_BOPZ01000013.1"/>
</dbReference>
<dbReference type="SUPFAM" id="SSF47979">
    <property type="entry name" value="Iron-dependent repressor protein, dimerization domain"/>
    <property type="match status" value="1"/>
</dbReference>
<dbReference type="InterPro" id="IPR036390">
    <property type="entry name" value="WH_DNA-bd_sf"/>
</dbReference>
<keyword evidence="7" id="KW-0238">DNA-binding</keyword>
<dbReference type="GO" id="GO:0003677">
    <property type="term" value="F:DNA binding"/>
    <property type="evidence" value="ECO:0007669"/>
    <property type="project" value="UniProtKB-KW"/>
</dbReference>
<evidence type="ECO:0000256" key="8">
    <source>
        <dbReference type="ARBA" id="ARBA00023159"/>
    </source>
</evidence>
<keyword evidence="14" id="KW-1185">Reference proteome</keyword>
<keyword evidence="8" id="KW-0010">Activator</keyword>
<dbReference type="GO" id="GO:0046914">
    <property type="term" value="F:transition metal ion binding"/>
    <property type="evidence" value="ECO:0007669"/>
    <property type="project" value="InterPro"/>
</dbReference>
<sequence>MDNKFHTVRGYELKNYDKKLLTSAMEDYMEMIYRSVLDEGFTRINKLAQLLNVKDSSASKMTQKLSKLGLLNYEKYGIITLTDKGFTIGKFLLNRHKIIESFLFFLGCEEDVLTQTELIEHVINEKTVNNIEILNKFFQYNSDIKDKYISFKESYDTINKKID</sequence>
<dbReference type="PANTHER" id="PTHR33238">
    <property type="entry name" value="IRON (METAL) DEPENDENT REPRESSOR, DTXR FAMILY"/>
    <property type="match status" value="1"/>
</dbReference>
<protein>
    <recommendedName>
        <fullName evidence="11">Manganese transport regulator</fullName>
    </recommendedName>
</protein>
<evidence type="ECO:0000256" key="1">
    <source>
        <dbReference type="ARBA" id="ARBA00004496"/>
    </source>
</evidence>
<dbReference type="Gene3D" id="1.10.10.10">
    <property type="entry name" value="Winged helix-like DNA-binding domain superfamily/Winged helix DNA-binding domain"/>
    <property type="match status" value="1"/>
</dbReference>